<dbReference type="InterPro" id="IPR015424">
    <property type="entry name" value="PyrdxlP-dep_Trfase"/>
</dbReference>
<dbReference type="NCBIfam" id="TIGR03801">
    <property type="entry name" value="asp_4_decarbox"/>
    <property type="match status" value="1"/>
</dbReference>
<dbReference type="NCBIfam" id="NF006755">
    <property type="entry name" value="PRK09275.1"/>
    <property type="match status" value="1"/>
</dbReference>
<proteinExistence type="inferred from homology"/>
<comment type="cofactor">
    <cofactor evidence="1 6">
        <name>pyridoxal 5'-phosphate</name>
        <dbReference type="ChEBI" id="CHEBI:597326"/>
    </cofactor>
</comment>
<dbReference type="RefSeq" id="WP_344428442.1">
    <property type="nucleotide sequence ID" value="NZ_BAAAQK010000037.1"/>
</dbReference>
<dbReference type="CDD" id="cd00609">
    <property type="entry name" value="AAT_like"/>
    <property type="match status" value="1"/>
</dbReference>
<dbReference type="PANTHER" id="PTHR46383:SF1">
    <property type="entry name" value="ASPARTATE AMINOTRANSFERASE"/>
    <property type="match status" value="1"/>
</dbReference>
<dbReference type="Pfam" id="PF00155">
    <property type="entry name" value="Aminotran_1_2"/>
    <property type="match status" value="1"/>
</dbReference>
<reference evidence="8 9" key="1">
    <citation type="journal article" date="2019" name="Int. J. Syst. Evol. Microbiol.">
        <title>The Global Catalogue of Microorganisms (GCM) 10K type strain sequencing project: providing services to taxonomists for standard genome sequencing and annotation.</title>
        <authorList>
            <consortium name="The Broad Institute Genomics Platform"/>
            <consortium name="The Broad Institute Genome Sequencing Center for Infectious Disease"/>
            <person name="Wu L."/>
            <person name="Ma J."/>
        </authorList>
    </citation>
    <scope>NUCLEOTIDE SEQUENCE [LARGE SCALE GENOMIC DNA]</scope>
    <source>
        <strain evidence="8 9">JCM 16009</strain>
    </source>
</reference>
<accession>A0ABN2NPX8</accession>
<dbReference type="SUPFAM" id="SSF53383">
    <property type="entry name" value="PLP-dependent transferases"/>
    <property type="match status" value="1"/>
</dbReference>
<dbReference type="InterPro" id="IPR015422">
    <property type="entry name" value="PyrdxlP-dep_Trfase_small"/>
</dbReference>
<comment type="caution">
    <text evidence="8">The sequence shown here is derived from an EMBL/GenBank/DDBJ whole genome shotgun (WGS) entry which is preliminary data.</text>
</comment>
<protein>
    <recommendedName>
        <fullName evidence="6">Aminotransferase</fullName>
        <ecNumber evidence="6">2.6.1.-</ecNumber>
    </recommendedName>
</protein>
<evidence type="ECO:0000259" key="7">
    <source>
        <dbReference type="Pfam" id="PF00155"/>
    </source>
</evidence>
<gene>
    <name evidence="8" type="primary">aspD_2</name>
    <name evidence="8" type="ORF">GCM10009836_73780</name>
</gene>
<feature type="domain" description="Aminotransferase class I/classII large" evidence="7">
    <location>
        <begin position="173"/>
        <end position="336"/>
    </location>
</feature>
<dbReference type="Gene3D" id="1.10.20.110">
    <property type="match status" value="1"/>
</dbReference>
<dbReference type="InterPro" id="IPR004838">
    <property type="entry name" value="NHTrfase_class1_PyrdxlP-BS"/>
</dbReference>
<evidence type="ECO:0000256" key="4">
    <source>
        <dbReference type="ARBA" id="ARBA00022679"/>
    </source>
</evidence>
<evidence type="ECO:0000256" key="5">
    <source>
        <dbReference type="ARBA" id="ARBA00022898"/>
    </source>
</evidence>
<sequence length="541" mass="60160">MAEIGREDIRALQTLSPFELKEKLREIAGEHEGRTAFQLLNAGRGNPNFTAPTPREAFFRLGFFALEECRAHITWDPELVGVPQQSGIAGRFRAWLTAHAGESGVDLLQRVLDWGVDDCGYDPDSFVWELADSVIGDHYPTPDRMLRHAEDVVRRYLSREMGTGPMDLFAVEGGTAAICYILDTLVRNRLLRPGDRVAIMTPIFTPYLEIARLAEYGFDLVRLHAEPGTWQYPDAEIDRLRDRTVKALLCVNPTNPPSVSLSSETLERIAAAVEENPDLVVVTDDVYGTFIDGFTSLAAHVPRNSVLVYSFSKYFGATGWRLGVIGVAPDSVLDELLARLPEPDKQALDARYSTLTLTPRALRFADRLVADSRDVALNHTAGLSLPQQLQMLLFAAYCLLDHADHYKQQAQALLRRRLGDLLDGMRITLPEDPLRVGYYVELDLLGYAQDHHGPELVAFLQATYEPTDILFRLARQTGVIALGGGGFGGPAWSVRLSLANLRDHEYAEIGRAVRTVAEEYVAEWRASRTSTGARDDPSRDG</sequence>
<evidence type="ECO:0000256" key="3">
    <source>
        <dbReference type="ARBA" id="ARBA00022576"/>
    </source>
</evidence>
<keyword evidence="5" id="KW-0663">Pyridoxal phosphate</keyword>
<organism evidence="8 9">
    <name type="scientific">Pseudonocardia ailaonensis</name>
    <dbReference type="NCBI Taxonomy" id="367279"/>
    <lineage>
        <taxon>Bacteria</taxon>
        <taxon>Bacillati</taxon>
        <taxon>Actinomycetota</taxon>
        <taxon>Actinomycetes</taxon>
        <taxon>Pseudonocardiales</taxon>
        <taxon>Pseudonocardiaceae</taxon>
        <taxon>Pseudonocardia</taxon>
    </lineage>
</organism>
<dbReference type="Gene3D" id="3.40.640.10">
    <property type="entry name" value="Type I PLP-dependent aspartate aminotransferase-like (Major domain)"/>
    <property type="match status" value="1"/>
</dbReference>
<keyword evidence="3 6" id="KW-0032">Aminotransferase</keyword>
<dbReference type="InterPro" id="IPR022518">
    <property type="entry name" value="Aspartate_4-decarboxylase"/>
</dbReference>
<dbReference type="EMBL" id="BAAAQK010000037">
    <property type="protein sequence ID" value="GAA1881785.1"/>
    <property type="molecule type" value="Genomic_DNA"/>
</dbReference>
<dbReference type="EC" id="2.6.1.-" evidence="6"/>
<comment type="similarity">
    <text evidence="2 6">Belongs to the class-I pyridoxal-phosphate-dependent aminotransferase family.</text>
</comment>
<name>A0ABN2NPX8_9PSEU</name>
<dbReference type="PANTHER" id="PTHR46383">
    <property type="entry name" value="ASPARTATE AMINOTRANSFERASE"/>
    <property type="match status" value="1"/>
</dbReference>
<dbReference type="InterPro" id="IPR050596">
    <property type="entry name" value="AspAT/PAT-like"/>
</dbReference>
<keyword evidence="4 6" id="KW-0808">Transferase</keyword>
<evidence type="ECO:0000313" key="9">
    <source>
        <dbReference type="Proteomes" id="UP001500449"/>
    </source>
</evidence>
<evidence type="ECO:0000313" key="8">
    <source>
        <dbReference type="EMBL" id="GAA1881785.1"/>
    </source>
</evidence>
<dbReference type="Gene3D" id="3.90.1150.10">
    <property type="entry name" value="Aspartate Aminotransferase, domain 1"/>
    <property type="match status" value="1"/>
</dbReference>
<evidence type="ECO:0000256" key="1">
    <source>
        <dbReference type="ARBA" id="ARBA00001933"/>
    </source>
</evidence>
<dbReference type="PROSITE" id="PS00105">
    <property type="entry name" value="AA_TRANSFER_CLASS_1"/>
    <property type="match status" value="1"/>
</dbReference>
<dbReference type="InterPro" id="IPR015421">
    <property type="entry name" value="PyrdxlP-dep_Trfase_major"/>
</dbReference>
<evidence type="ECO:0000256" key="6">
    <source>
        <dbReference type="RuleBase" id="RU000481"/>
    </source>
</evidence>
<dbReference type="Proteomes" id="UP001500449">
    <property type="component" value="Unassembled WGS sequence"/>
</dbReference>
<dbReference type="InterPro" id="IPR004839">
    <property type="entry name" value="Aminotransferase_I/II_large"/>
</dbReference>
<keyword evidence="9" id="KW-1185">Reference proteome</keyword>
<evidence type="ECO:0000256" key="2">
    <source>
        <dbReference type="ARBA" id="ARBA00007441"/>
    </source>
</evidence>